<feature type="compositionally biased region" description="Polar residues" evidence="7">
    <location>
        <begin position="310"/>
        <end position="321"/>
    </location>
</feature>
<protein>
    <submittedName>
        <fullName evidence="8">Uncharacterized protein</fullName>
    </submittedName>
</protein>
<name>V3ZLY7_LOTGI</name>
<feature type="region of interest" description="Disordered" evidence="7">
    <location>
        <begin position="197"/>
        <end position="280"/>
    </location>
</feature>
<dbReference type="EMBL" id="KB202094">
    <property type="protein sequence ID" value="ESO92353.1"/>
    <property type="molecule type" value="Genomic_DNA"/>
</dbReference>
<dbReference type="InterPro" id="IPR012173">
    <property type="entry name" value="Mpp10"/>
</dbReference>
<dbReference type="GO" id="GO:0034457">
    <property type="term" value="C:Mpp10 complex"/>
    <property type="evidence" value="ECO:0007669"/>
    <property type="project" value="InterPro"/>
</dbReference>
<dbReference type="PANTHER" id="PTHR17039:SF0">
    <property type="entry name" value="U3 SMALL NUCLEOLAR RIBONUCLEOPROTEIN PROTEIN MPP10"/>
    <property type="match status" value="1"/>
</dbReference>
<dbReference type="AlphaFoldDB" id="V3ZLY7"/>
<keyword evidence="3" id="KW-0698">rRNA processing</keyword>
<evidence type="ECO:0000256" key="3">
    <source>
        <dbReference type="ARBA" id="ARBA00022552"/>
    </source>
</evidence>
<dbReference type="OrthoDB" id="445326at2759"/>
<proteinExistence type="inferred from homology"/>
<dbReference type="GO" id="GO:0005732">
    <property type="term" value="C:sno(s)RNA-containing ribonucleoprotein complex"/>
    <property type="evidence" value="ECO:0007669"/>
    <property type="project" value="InterPro"/>
</dbReference>
<sequence>LKKQITKLEVSNLASKPWQMSGEVGSTLRPENSLLEEHLQFDHTTKMIPVITEETSKNIEDIILQRIKDKAWDDVERKVKPTENTMEYKKRIVLDQEKSKQSLAQIYEDEYIKQQKKDKVREEDEEERNPEREVIKEMMQSLFIKLDALSNFHYTPKHIQPELRVISNLPSIAMEEVAPVSKSDAQLVAPEEIKAKVKGELKGTTEKSETDRKRERRKKKAEKRTKIREKARHEKLVNKMNPGLGNKYSKESALKDLEKSSKINKNDVTVSDKKKSSLTSSTTFFKQLQEEVQSQVLSRKAEKQKRKNQVVANNSAKKLKL</sequence>
<feature type="region of interest" description="Disordered" evidence="7">
    <location>
        <begin position="294"/>
        <end position="321"/>
    </location>
</feature>
<evidence type="ECO:0000256" key="1">
    <source>
        <dbReference type="ARBA" id="ARBA00004604"/>
    </source>
</evidence>
<feature type="compositionally biased region" description="Basic residues" evidence="7">
    <location>
        <begin position="214"/>
        <end position="230"/>
    </location>
</feature>
<gene>
    <name evidence="8" type="ORF">LOTGIDRAFT_120798</name>
</gene>
<dbReference type="GO" id="GO:0006364">
    <property type="term" value="P:rRNA processing"/>
    <property type="evidence" value="ECO:0007669"/>
    <property type="project" value="UniProtKB-KW"/>
</dbReference>
<evidence type="ECO:0000256" key="5">
    <source>
        <dbReference type="ARBA" id="ARBA00023274"/>
    </source>
</evidence>
<dbReference type="RefSeq" id="XP_009056916.1">
    <property type="nucleotide sequence ID" value="XM_009058668.1"/>
</dbReference>
<evidence type="ECO:0000256" key="2">
    <source>
        <dbReference type="ARBA" id="ARBA00022517"/>
    </source>
</evidence>
<dbReference type="HOGENOM" id="CLU_011271_0_0_1"/>
<dbReference type="GO" id="GO:0032040">
    <property type="term" value="C:small-subunit processome"/>
    <property type="evidence" value="ECO:0007669"/>
    <property type="project" value="TreeGrafter"/>
</dbReference>
<feature type="compositionally biased region" description="Basic and acidic residues" evidence="7">
    <location>
        <begin position="197"/>
        <end position="213"/>
    </location>
</feature>
<keyword evidence="4" id="KW-0539">Nucleus</keyword>
<evidence type="ECO:0000256" key="7">
    <source>
        <dbReference type="SAM" id="MobiDB-lite"/>
    </source>
</evidence>
<evidence type="ECO:0000256" key="4">
    <source>
        <dbReference type="ARBA" id="ARBA00023242"/>
    </source>
</evidence>
<comment type="similarity">
    <text evidence="6">Belongs to the MPP10 family.</text>
</comment>
<dbReference type="OMA" id="NMHFVPR"/>
<evidence type="ECO:0000256" key="6">
    <source>
        <dbReference type="ARBA" id="ARBA00029455"/>
    </source>
</evidence>
<comment type="subcellular location">
    <subcellularLocation>
        <location evidence="1">Nucleus</location>
        <location evidence="1">Nucleolus</location>
    </subcellularLocation>
</comment>
<dbReference type="CTD" id="20231899"/>
<dbReference type="KEGG" id="lgi:LOTGIDRAFT_120798"/>
<evidence type="ECO:0000313" key="8">
    <source>
        <dbReference type="EMBL" id="ESO92353.1"/>
    </source>
</evidence>
<dbReference type="STRING" id="225164.V3ZLY7"/>
<dbReference type="PANTHER" id="PTHR17039">
    <property type="entry name" value="U3 SMALL NUCLEOLAR RIBONUCLEOPROTEIN PROTEIN MPP10"/>
    <property type="match status" value="1"/>
</dbReference>
<dbReference type="GeneID" id="20231899"/>
<keyword evidence="5" id="KW-0687">Ribonucleoprotein</keyword>
<keyword evidence="2" id="KW-0690">Ribosome biogenesis</keyword>
<dbReference type="Pfam" id="PF04006">
    <property type="entry name" value="Mpp10"/>
    <property type="match status" value="1"/>
</dbReference>
<accession>V3ZLY7</accession>
<feature type="compositionally biased region" description="Basic and acidic residues" evidence="7">
    <location>
        <begin position="248"/>
        <end position="275"/>
    </location>
</feature>
<evidence type="ECO:0000313" key="9">
    <source>
        <dbReference type="Proteomes" id="UP000030746"/>
    </source>
</evidence>
<reference evidence="8 9" key="1">
    <citation type="journal article" date="2013" name="Nature">
        <title>Insights into bilaterian evolution from three spiralian genomes.</title>
        <authorList>
            <person name="Simakov O."/>
            <person name="Marletaz F."/>
            <person name="Cho S.J."/>
            <person name="Edsinger-Gonzales E."/>
            <person name="Havlak P."/>
            <person name="Hellsten U."/>
            <person name="Kuo D.H."/>
            <person name="Larsson T."/>
            <person name="Lv J."/>
            <person name="Arendt D."/>
            <person name="Savage R."/>
            <person name="Osoegawa K."/>
            <person name="de Jong P."/>
            <person name="Grimwood J."/>
            <person name="Chapman J.A."/>
            <person name="Shapiro H."/>
            <person name="Aerts A."/>
            <person name="Otillar R.P."/>
            <person name="Terry A.Y."/>
            <person name="Boore J.L."/>
            <person name="Grigoriev I.V."/>
            <person name="Lindberg D.R."/>
            <person name="Seaver E.C."/>
            <person name="Weisblat D.A."/>
            <person name="Putnam N.H."/>
            <person name="Rokhsar D.S."/>
        </authorList>
    </citation>
    <scope>NUCLEOTIDE SEQUENCE [LARGE SCALE GENOMIC DNA]</scope>
</reference>
<keyword evidence="9" id="KW-1185">Reference proteome</keyword>
<dbReference type="Proteomes" id="UP000030746">
    <property type="component" value="Unassembled WGS sequence"/>
</dbReference>
<feature type="non-terminal residue" evidence="8">
    <location>
        <position position="1"/>
    </location>
</feature>
<organism evidence="8 9">
    <name type="scientific">Lottia gigantea</name>
    <name type="common">Giant owl limpet</name>
    <dbReference type="NCBI Taxonomy" id="225164"/>
    <lineage>
        <taxon>Eukaryota</taxon>
        <taxon>Metazoa</taxon>
        <taxon>Spiralia</taxon>
        <taxon>Lophotrochozoa</taxon>
        <taxon>Mollusca</taxon>
        <taxon>Gastropoda</taxon>
        <taxon>Patellogastropoda</taxon>
        <taxon>Lottioidea</taxon>
        <taxon>Lottiidae</taxon>
        <taxon>Lottia</taxon>
    </lineage>
</organism>